<dbReference type="OrthoDB" id="3182995at2759"/>
<evidence type="ECO:0000313" key="1">
    <source>
        <dbReference type="EMBL" id="KAF5323491.1"/>
    </source>
</evidence>
<protein>
    <recommendedName>
        <fullName evidence="3">Protein kinase domain-containing protein</fullName>
    </recommendedName>
</protein>
<name>A0A8H5BIH6_9AGAR</name>
<comment type="caution">
    <text evidence="1">The sequence shown here is derived from an EMBL/GenBank/DDBJ whole genome shotgun (WGS) entry which is preliminary data.</text>
</comment>
<accession>A0A8H5BIH6</accession>
<dbReference type="AlphaFoldDB" id="A0A8H5BIH6"/>
<evidence type="ECO:0008006" key="3">
    <source>
        <dbReference type="Google" id="ProtNLM"/>
    </source>
</evidence>
<reference evidence="1 2" key="1">
    <citation type="journal article" date="2020" name="ISME J.">
        <title>Uncovering the hidden diversity of litter-decomposition mechanisms in mushroom-forming fungi.</title>
        <authorList>
            <person name="Floudas D."/>
            <person name="Bentzer J."/>
            <person name="Ahren D."/>
            <person name="Johansson T."/>
            <person name="Persson P."/>
            <person name="Tunlid A."/>
        </authorList>
    </citation>
    <scope>NUCLEOTIDE SEQUENCE [LARGE SCALE GENOMIC DNA]</scope>
    <source>
        <strain evidence="1 2">CBS 175.51</strain>
    </source>
</reference>
<dbReference type="SUPFAM" id="SSF56112">
    <property type="entry name" value="Protein kinase-like (PK-like)"/>
    <property type="match status" value="1"/>
</dbReference>
<evidence type="ECO:0000313" key="2">
    <source>
        <dbReference type="Proteomes" id="UP000541558"/>
    </source>
</evidence>
<dbReference type="EMBL" id="JAACJK010000166">
    <property type="protein sequence ID" value="KAF5323491.1"/>
    <property type="molecule type" value="Genomic_DNA"/>
</dbReference>
<gene>
    <name evidence="1" type="ORF">D9611_005520</name>
</gene>
<dbReference type="Proteomes" id="UP000541558">
    <property type="component" value="Unassembled WGS sequence"/>
</dbReference>
<dbReference type="InterPro" id="IPR011009">
    <property type="entry name" value="Kinase-like_dom_sf"/>
</dbReference>
<proteinExistence type="predicted"/>
<keyword evidence="2" id="KW-1185">Reference proteome</keyword>
<organism evidence="1 2">
    <name type="scientific">Ephemerocybe angulata</name>
    <dbReference type="NCBI Taxonomy" id="980116"/>
    <lineage>
        <taxon>Eukaryota</taxon>
        <taxon>Fungi</taxon>
        <taxon>Dikarya</taxon>
        <taxon>Basidiomycota</taxon>
        <taxon>Agaricomycotina</taxon>
        <taxon>Agaricomycetes</taxon>
        <taxon>Agaricomycetidae</taxon>
        <taxon>Agaricales</taxon>
        <taxon>Agaricineae</taxon>
        <taxon>Psathyrellaceae</taxon>
        <taxon>Ephemerocybe</taxon>
    </lineage>
</organism>
<sequence>MSGTALELFWNSTDVYDLWSWTTESMKPQVARIAHQYRRNIYAAVLGPKGGENEKLVLAKIARGTEEVETLAHEATIYTDDLRHLQGTVIPVFYGLWKTKIGGIDFACMFIEHCTGPTKLSASEFNYLVMVAACKIHQAGITHNDLARSPNHVVLKGENEVRIVDFSGARRHKCRNAIPTLVSGSQAEGHFCIELVKLEQEYGIHSDSDYIVRTAAASRQFWGSYHMDR</sequence>